<dbReference type="InterPro" id="IPR012338">
    <property type="entry name" value="Beta-lactam/transpept-like"/>
</dbReference>
<dbReference type="PANTHER" id="PTHR46825:SF7">
    <property type="entry name" value="D-ALANYL-D-ALANINE CARBOXYPEPTIDASE"/>
    <property type="match status" value="1"/>
</dbReference>
<dbReference type="SUPFAM" id="SSF56601">
    <property type="entry name" value="beta-lactamase/transpeptidase-like"/>
    <property type="match status" value="1"/>
</dbReference>
<comment type="caution">
    <text evidence="2">The sequence shown here is derived from an EMBL/GenBank/DDBJ whole genome shotgun (WGS) entry which is preliminary data.</text>
</comment>
<dbReference type="PANTHER" id="PTHR46825">
    <property type="entry name" value="D-ALANYL-D-ALANINE-CARBOXYPEPTIDASE/ENDOPEPTIDASE AMPH"/>
    <property type="match status" value="1"/>
</dbReference>
<evidence type="ECO:0000259" key="1">
    <source>
        <dbReference type="Pfam" id="PF00144"/>
    </source>
</evidence>
<dbReference type="Gene3D" id="3.40.710.10">
    <property type="entry name" value="DD-peptidase/beta-lactamase superfamily"/>
    <property type="match status" value="1"/>
</dbReference>
<proteinExistence type="predicted"/>
<dbReference type="Proteomes" id="UP000639606">
    <property type="component" value="Unassembled WGS sequence"/>
</dbReference>
<keyword evidence="3" id="KW-1185">Reference proteome</keyword>
<reference evidence="2" key="1">
    <citation type="journal article" date="2014" name="Int. J. Syst. Evol. Microbiol.">
        <title>Complete genome sequence of Corynebacterium casei LMG S-19264T (=DSM 44701T), isolated from a smear-ripened cheese.</title>
        <authorList>
            <consortium name="US DOE Joint Genome Institute (JGI-PGF)"/>
            <person name="Walter F."/>
            <person name="Albersmeier A."/>
            <person name="Kalinowski J."/>
            <person name="Ruckert C."/>
        </authorList>
    </citation>
    <scope>NUCLEOTIDE SEQUENCE</scope>
    <source>
        <strain evidence="2">JCM 3313</strain>
    </source>
</reference>
<dbReference type="AlphaFoldDB" id="A0A918ARY5"/>
<dbReference type="EMBL" id="BMRG01000015">
    <property type="protein sequence ID" value="GGP74824.1"/>
    <property type="molecule type" value="Genomic_DNA"/>
</dbReference>
<gene>
    <name evidence="2" type="ORF">GCM10010185_55370</name>
</gene>
<dbReference type="Pfam" id="PF00144">
    <property type="entry name" value="Beta-lactamase"/>
    <property type="match status" value="1"/>
</dbReference>
<evidence type="ECO:0000313" key="2">
    <source>
        <dbReference type="EMBL" id="GGP74824.1"/>
    </source>
</evidence>
<dbReference type="InterPro" id="IPR001466">
    <property type="entry name" value="Beta-lactam-related"/>
</dbReference>
<accession>A0A918ARY5</accession>
<dbReference type="GO" id="GO:0016787">
    <property type="term" value="F:hydrolase activity"/>
    <property type="evidence" value="ECO:0007669"/>
    <property type="project" value="UniProtKB-KW"/>
</dbReference>
<evidence type="ECO:0000313" key="3">
    <source>
        <dbReference type="Proteomes" id="UP000639606"/>
    </source>
</evidence>
<protein>
    <submittedName>
        <fullName evidence="2">Serine hydrolase</fullName>
    </submittedName>
</protein>
<reference evidence="2" key="2">
    <citation type="submission" date="2020-09" db="EMBL/GenBank/DDBJ databases">
        <authorList>
            <person name="Sun Q."/>
            <person name="Ohkuma M."/>
        </authorList>
    </citation>
    <scope>NUCLEOTIDE SEQUENCE</scope>
    <source>
        <strain evidence="2">JCM 3313</strain>
    </source>
</reference>
<organism evidence="2 3">
    <name type="scientific">Saccharothrix coeruleofusca</name>
    <dbReference type="NCBI Taxonomy" id="33919"/>
    <lineage>
        <taxon>Bacteria</taxon>
        <taxon>Bacillati</taxon>
        <taxon>Actinomycetota</taxon>
        <taxon>Actinomycetes</taxon>
        <taxon>Pseudonocardiales</taxon>
        <taxon>Pseudonocardiaceae</taxon>
        <taxon>Saccharothrix</taxon>
    </lineage>
</organism>
<dbReference type="InterPro" id="IPR050491">
    <property type="entry name" value="AmpC-like"/>
</dbReference>
<keyword evidence="2" id="KW-0378">Hydrolase</keyword>
<name>A0A918ARY5_9PSEU</name>
<dbReference type="RefSeq" id="WP_189226250.1">
    <property type="nucleotide sequence ID" value="NZ_BMRG01000015.1"/>
</dbReference>
<sequence>MSARPVETTSVDSRPTRARAGRGWIAVLTALAVAGGVTAVRASAADTESARHPDAVQRSLDGLVRDHQFPAALASVRERDGRVRDYTAGVADLKTKAEVPVNGQVRIASNTKMFTATVVLQLVGEGRIDLDAPVETYLPGVVRGNGFDGNRITVRQLLQHTSGLPDYDEAVLKDVVSTLHVHVEPRELVDVALAQPRPEPGWSYANTNYVLAGLVVQKVTGRPIGEEITNRIINRLGLRETYWPGVGEQRIRGAHPHGYLTPQGSTTPVDVTESDPSGGWAAGQLVGTPRDLNRFMTALLDGTLLAPELLRQMRTTVEAPGFDTVGESRYGLGIATFKLSCGGFAWTHGGLAPGYTTANGVGPDGKAATVVVTALSSTLPAYQRVEAALDTALCE</sequence>
<feature type="domain" description="Beta-lactamase-related" evidence="1">
    <location>
        <begin position="57"/>
        <end position="378"/>
    </location>
</feature>